<proteinExistence type="predicted"/>
<organism evidence="2 3">
    <name type="scientific">Terfezia boudieri ATCC MYA-4762</name>
    <dbReference type="NCBI Taxonomy" id="1051890"/>
    <lineage>
        <taxon>Eukaryota</taxon>
        <taxon>Fungi</taxon>
        <taxon>Dikarya</taxon>
        <taxon>Ascomycota</taxon>
        <taxon>Pezizomycotina</taxon>
        <taxon>Pezizomycetes</taxon>
        <taxon>Pezizales</taxon>
        <taxon>Pezizaceae</taxon>
        <taxon>Terfezia</taxon>
    </lineage>
</organism>
<evidence type="ECO:0000313" key="3">
    <source>
        <dbReference type="Proteomes" id="UP000267821"/>
    </source>
</evidence>
<dbReference type="OrthoDB" id="5493277at2759"/>
<evidence type="ECO:0000256" key="1">
    <source>
        <dbReference type="SAM" id="MobiDB-lite"/>
    </source>
</evidence>
<reference evidence="2 3" key="1">
    <citation type="journal article" date="2018" name="Nat. Ecol. Evol.">
        <title>Pezizomycetes genomes reveal the molecular basis of ectomycorrhizal truffle lifestyle.</title>
        <authorList>
            <person name="Murat C."/>
            <person name="Payen T."/>
            <person name="Noel B."/>
            <person name="Kuo A."/>
            <person name="Morin E."/>
            <person name="Chen J."/>
            <person name="Kohler A."/>
            <person name="Krizsan K."/>
            <person name="Balestrini R."/>
            <person name="Da Silva C."/>
            <person name="Montanini B."/>
            <person name="Hainaut M."/>
            <person name="Levati E."/>
            <person name="Barry K.W."/>
            <person name="Belfiori B."/>
            <person name="Cichocki N."/>
            <person name="Clum A."/>
            <person name="Dockter R.B."/>
            <person name="Fauchery L."/>
            <person name="Guy J."/>
            <person name="Iotti M."/>
            <person name="Le Tacon F."/>
            <person name="Lindquist E.A."/>
            <person name="Lipzen A."/>
            <person name="Malagnac F."/>
            <person name="Mello A."/>
            <person name="Molinier V."/>
            <person name="Miyauchi S."/>
            <person name="Poulain J."/>
            <person name="Riccioni C."/>
            <person name="Rubini A."/>
            <person name="Sitrit Y."/>
            <person name="Splivallo R."/>
            <person name="Traeger S."/>
            <person name="Wang M."/>
            <person name="Zifcakova L."/>
            <person name="Wipf D."/>
            <person name="Zambonelli A."/>
            <person name="Paolocci F."/>
            <person name="Nowrousian M."/>
            <person name="Ottonello S."/>
            <person name="Baldrian P."/>
            <person name="Spatafora J.W."/>
            <person name="Henrissat B."/>
            <person name="Nagy L.G."/>
            <person name="Aury J.M."/>
            <person name="Wincker P."/>
            <person name="Grigoriev I.V."/>
            <person name="Bonfante P."/>
            <person name="Martin F.M."/>
        </authorList>
    </citation>
    <scope>NUCLEOTIDE SEQUENCE [LARGE SCALE GENOMIC DNA]</scope>
    <source>
        <strain evidence="2 3">ATCC MYA-4762</strain>
    </source>
</reference>
<feature type="region of interest" description="Disordered" evidence="1">
    <location>
        <begin position="1"/>
        <end position="158"/>
    </location>
</feature>
<feature type="compositionally biased region" description="Polar residues" evidence="1">
    <location>
        <begin position="114"/>
        <end position="129"/>
    </location>
</feature>
<protein>
    <submittedName>
        <fullName evidence="2">Uncharacterized protein</fullName>
    </submittedName>
</protein>
<feature type="compositionally biased region" description="Polar residues" evidence="1">
    <location>
        <begin position="41"/>
        <end position="50"/>
    </location>
</feature>
<evidence type="ECO:0000313" key="2">
    <source>
        <dbReference type="EMBL" id="RPB27334.1"/>
    </source>
</evidence>
<dbReference type="Proteomes" id="UP000267821">
    <property type="component" value="Unassembled WGS sequence"/>
</dbReference>
<feature type="compositionally biased region" description="Polar residues" evidence="1">
    <location>
        <begin position="65"/>
        <end position="83"/>
    </location>
</feature>
<feature type="compositionally biased region" description="Low complexity" evidence="1">
    <location>
        <begin position="31"/>
        <end position="40"/>
    </location>
</feature>
<gene>
    <name evidence="2" type="ORF">L211DRAFT_535170</name>
</gene>
<dbReference type="InParanoid" id="A0A3N4LWR7"/>
<name>A0A3N4LWR7_9PEZI</name>
<dbReference type="AlphaFoldDB" id="A0A3N4LWR7"/>
<keyword evidence="3" id="KW-1185">Reference proteome</keyword>
<feature type="compositionally biased region" description="Pro residues" evidence="1">
    <location>
        <begin position="98"/>
        <end position="108"/>
    </location>
</feature>
<dbReference type="EMBL" id="ML121531">
    <property type="protein sequence ID" value="RPB27334.1"/>
    <property type="molecule type" value="Genomic_DNA"/>
</dbReference>
<sequence length="222" mass="23991">MDDIKYMVHTVPAPTEDRAIQTPVPPPPPITDTSTQTTSPNSITHTSTSDPKTEADHQQRLYQYGPTSKSNVCRGSNTTTSPSPRQPPKDKGKAPAKVTPPPSNPPDQPKFTIHASTSRGTSRGSNKIQAGSDASLDRRGQQDSANPGNPLTFKGGQKNREAGIITGHLHDGDNRPYTRAPHGQETIPYYGIRLGDIGSFTFLLAKVSAGYWLAFYTRGIQT</sequence>
<accession>A0A3N4LWR7</accession>